<comment type="caution">
    <text evidence="1">The sequence shown here is derived from an EMBL/GenBank/DDBJ whole genome shotgun (WGS) entry which is preliminary data.</text>
</comment>
<name>A0A1V9YQQ3_9STRA</name>
<sequence>MEALIQAFSLGALPTLAFGTQLRGYLATELQCTPMRISKKLGGGWLLDKPIERSLGRKMYCRDYNMSFVKEQAMLLELNQLRSKFLVNCKPTRSPPKSARGGNWSLHEQSYAFKLIEFFLKGVIQAPRGITLRAYLSQQLRCCPMRISKKLGSSVLFGCTLPRHIGRTPFAMSQLPIQEVHKLTQEAEVELYQLRRLCFKC</sequence>
<organism evidence="1 2">
    <name type="scientific">Thraustotheca clavata</name>
    <dbReference type="NCBI Taxonomy" id="74557"/>
    <lineage>
        <taxon>Eukaryota</taxon>
        <taxon>Sar</taxon>
        <taxon>Stramenopiles</taxon>
        <taxon>Oomycota</taxon>
        <taxon>Saprolegniomycetes</taxon>
        <taxon>Saprolegniales</taxon>
        <taxon>Achlyaceae</taxon>
        <taxon>Thraustotheca</taxon>
    </lineage>
</organism>
<protein>
    <submittedName>
        <fullName evidence="1">Uncharacterized protein</fullName>
    </submittedName>
</protein>
<dbReference type="STRING" id="74557.A0A1V9YQQ3"/>
<dbReference type="PANTHER" id="PTHR35213:SF3">
    <property type="entry name" value="MYB-LIKE DOMAIN-CONTAINING PROTEIN"/>
    <property type="match status" value="1"/>
</dbReference>
<dbReference type="EMBL" id="JNBS01003358">
    <property type="protein sequence ID" value="OQR87987.1"/>
    <property type="molecule type" value="Genomic_DNA"/>
</dbReference>
<dbReference type="OrthoDB" id="206107at2759"/>
<evidence type="ECO:0000313" key="2">
    <source>
        <dbReference type="Proteomes" id="UP000243217"/>
    </source>
</evidence>
<dbReference type="Proteomes" id="UP000243217">
    <property type="component" value="Unassembled WGS sequence"/>
</dbReference>
<keyword evidence="2" id="KW-1185">Reference proteome</keyword>
<accession>A0A1V9YQQ3</accession>
<gene>
    <name evidence="1" type="ORF">THRCLA_10419</name>
</gene>
<dbReference type="AlphaFoldDB" id="A0A1V9YQQ3"/>
<dbReference type="PANTHER" id="PTHR35213">
    <property type="entry name" value="RING-TYPE DOMAIN-CONTAINING PROTEIN-RELATED"/>
    <property type="match status" value="1"/>
</dbReference>
<evidence type="ECO:0000313" key="1">
    <source>
        <dbReference type="EMBL" id="OQR87987.1"/>
    </source>
</evidence>
<proteinExistence type="predicted"/>
<reference evidence="1 2" key="1">
    <citation type="journal article" date="2014" name="Genome Biol. Evol.">
        <title>The secreted proteins of Achlya hypogyna and Thraustotheca clavata identify the ancestral oomycete secretome and reveal gene acquisitions by horizontal gene transfer.</title>
        <authorList>
            <person name="Misner I."/>
            <person name="Blouin N."/>
            <person name="Leonard G."/>
            <person name="Richards T.A."/>
            <person name="Lane C.E."/>
        </authorList>
    </citation>
    <scope>NUCLEOTIDE SEQUENCE [LARGE SCALE GENOMIC DNA]</scope>
    <source>
        <strain evidence="1 2">ATCC 34112</strain>
    </source>
</reference>